<dbReference type="InterPro" id="IPR051315">
    <property type="entry name" value="Bact_Chemotaxis_CheA"/>
</dbReference>
<evidence type="ECO:0000256" key="1">
    <source>
        <dbReference type="ARBA" id="ARBA00000085"/>
    </source>
</evidence>
<sequence length="775" mass="81750">MALDTDDEILQDFLVEAGEILDQLNQQLVDLEQQPDDYDLLNAVFRGFHTIKGGAGFLALDAMVEVCHRAEDVFNVLRQRQRTLDAPLMDVMLKVLDAVNGMFAQVKGGEEPTAAGRELIAALEGLAKPQAAPPEAGGEGKGDVPKPPATPEGDTSPVEALAPADEPRSTDDAPGAEARPADPAAAPAGAGSDEISDDEFEALLDQLHGKGRHGGVPASADTATPPAAAPSPGDAPSTPGDGEGAAAAEEMSEEEFEALLDQLHGKGRHGGVPTGDAAAVESAAVPPPADLPAAPGDEGGQEMGEEEFEALLDQLHGKGRHGGLPTGAPAPAAAPQRPKTQAGESVSEADAKPGSAPGRSPGPAAAESARRRAPTATEQTVRVETAKLDQIMNMVGELVLVRNRLFNLKSRVEDEGITSAVATLDVVTSDLQNAVMKTRMQPIKKVFGRFPRLVRDLSRSMGKEVDLRMSGEDTDLDKNLVEALADPMIHLIRNAVDHGIEPPSQREKIGKPRQGRLTLEASQEGEQIVLKIRDDGRGMDAETLRRMAVEKGLMDAAAAERLEDRECFNLIFEAGFSTKKEISDISGRGVGMDVVKTRIAQMSGTVDIDSETGGGTTITIKLPLTLAILPTLMVMLAQQPFAIPLSSVVEIINLDWKAIHVVDGQKTLLVRNQALPLFFLRRHLVKQAGQPVPGETAHVVVIDLQGSPVGLVVDGLVGQEEVVIKPLGALLRGVEGMAGATITGDGKIALILDLPGLMRKLARHRRDPSGRMASG</sequence>
<dbReference type="InterPro" id="IPR036890">
    <property type="entry name" value="HATPase_C_sf"/>
</dbReference>
<dbReference type="EC" id="2.7.13.3" evidence="2"/>
<dbReference type="PROSITE" id="PS50109">
    <property type="entry name" value="HIS_KIN"/>
    <property type="match status" value="1"/>
</dbReference>
<comment type="function">
    <text evidence="8">Involved in the transmission of sensory signals from the chemoreceptors to the flagellar motors. CheA is autophosphorylated; it can transfer its phosphate group to either CheB or CheY.</text>
</comment>
<proteinExistence type="predicted"/>
<dbReference type="SMART" id="SM00260">
    <property type="entry name" value="CheW"/>
    <property type="match status" value="1"/>
</dbReference>
<feature type="domain" description="CheW-like" evidence="12">
    <location>
        <begin position="628"/>
        <end position="763"/>
    </location>
</feature>
<protein>
    <recommendedName>
        <fullName evidence="3">Chemotaxis protein CheA</fullName>
        <ecNumber evidence="2">2.7.13.3</ecNumber>
    </recommendedName>
</protein>
<dbReference type="Pfam" id="PF01627">
    <property type="entry name" value="Hpt"/>
    <property type="match status" value="1"/>
</dbReference>
<dbReference type="SUPFAM" id="SSF50341">
    <property type="entry name" value="CheW-like"/>
    <property type="match status" value="1"/>
</dbReference>
<evidence type="ECO:0000313" key="15">
    <source>
        <dbReference type="Proteomes" id="UP000250928"/>
    </source>
</evidence>
<feature type="compositionally biased region" description="Low complexity" evidence="10">
    <location>
        <begin position="217"/>
        <end position="249"/>
    </location>
</feature>
<dbReference type="Gene3D" id="1.20.120.160">
    <property type="entry name" value="HPT domain"/>
    <property type="match status" value="1"/>
</dbReference>
<dbReference type="Pfam" id="PF02895">
    <property type="entry name" value="H-kinase_dim"/>
    <property type="match status" value="1"/>
</dbReference>
<dbReference type="PROSITE" id="PS50894">
    <property type="entry name" value="HPT"/>
    <property type="match status" value="1"/>
</dbReference>
<dbReference type="InterPro" id="IPR036641">
    <property type="entry name" value="HPT_dom_sf"/>
</dbReference>
<dbReference type="InterPro" id="IPR003594">
    <property type="entry name" value="HATPase_dom"/>
</dbReference>
<dbReference type="CDD" id="cd00731">
    <property type="entry name" value="CheA_reg"/>
    <property type="match status" value="1"/>
</dbReference>
<feature type="region of interest" description="Disordered" evidence="10">
    <location>
        <begin position="317"/>
        <end position="381"/>
    </location>
</feature>
<evidence type="ECO:0000256" key="8">
    <source>
        <dbReference type="ARBA" id="ARBA00035100"/>
    </source>
</evidence>
<dbReference type="InterPro" id="IPR004358">
    <property type="entry name" value="Sig_transdc_His_kin-like_C"/>
</dbReference>
<dbReference type="InterPro" id="IPR004105">
    <property type="entry name" value="CheA-like_dim"/>
</dbReference>
<dbReference type="SMART" id="SM00387">
    <property type="entry name" value="HATPase_c"/>
    <property type="match status" value="1"/>
</dbReference>
<dbReference type="InterPro" id="IPR002545">
    <property type="entry name" value="CheW-lke_dom"/>
</dbReference>
<dbReference type="Gene3D" id="2.30.30.40">
    <property type="entry name" value="SH3 Domains"/>
    <property type="match status" value="1"/>
</dbReference>
<dbReference type="InterPro" id="IPR036061">
    <property type="entry name" value="CheW-like_dom_sf"/>
</dbReference>
<dbReference type="PANTHER" id="PTHR43395:SF1">
    <property type="entry name" value="CHEMOTAXIS PROTEIN CHEA"/>
    <property type="match status" value="1"/>
</dbReference>
<dbReference type="InterPro" id="IPR037006">
    <property type="entry name" value="CheA-like_homodim_sf"/>
</dbReference>
<evidence type="ECO:0000256" key="10">
    <source>
        <dbReference type="SAM" id="MobiDB-lite"/>
    </source>
</evidence>
<keyword evidence="5" id="KW-0808">Transferase</keyword>
<feature type="modified residue" description="Phosphohistidine" evidence="9">
    <location>
        <position position="49"/>
    </location>
</feature>
<dbReference type="InterPro" id="IPR005467">
    <property type="entry name" value="His_kinase_dom"/>
</dbReference>
<evidence type="ECO:0000256" key="5">
    <source>
        <dbReference type="ARBA" id="ARBA00022679"/>
    </source>
</evidence>
<dbReference type="SMART" id="SM01231">
    <property type="entry name" value="H-kinase_dim"/>
    <property type="match status" value="1"/>
</dbReference>
<feature type="region of interest" description="Disordered" evidence="10">
    <location>
        <begin position="209"/>
        <end position="275"/>
    </location>
</feature>
<dbReference type="Pfam" id="PF01584">
    <property type="entry name" value="CheW"/>
    <property type="match status" value="1"/>
</dbReference>
<evidence type="ECO:0000259" key="11">
    <source>
        <dbReference type="PROSITE" id="PS50109"/>
    </source>
</evidence>
<dbReference type="SUPFAM" id="SSF55874">
    <property type="entry name" value="ATPase domain of HSP90 chaperone/DNA topoisomerase II/histidine kinase"/>
    <property type="match status" value="1"/>
</dbReference>
<name>A0A6N4DMR2_9GAMM</name>
<evidence type="ECO:0000256" key="6">
    <source>
        <dbReference type="ARBA" id="ARBA00022777"/>
    </source>
</evidence>
<dbReference type="SUPFAM" id="SSF47226">
    <property type="entry name" value="Histidine-containing phosphotransfer domain, HPT domain"/>
    <property type="match status" value="1"/>
</dbReference>
<evidence type="ECO:0000256" key="3">
    <source>
        <dbReference type="ARBA" id="ARBA00021495"/>
    </source>
</evidence>
<evidence type="ECO:0000313" key="14">
    <source>
        <dbReference type="EMBL" id="PUD98526.1"/>
    </source>
</evidence>
<keyword evidence="6" id="KW-0418">Kinase</keyword>
<feature type="domain" description="HPt" evidence="13">
    <location>
        <begin position="2"/>
        <end position="106"/>
    </location>
</feature>
<dbReference type="FunFam" id="2.30.30.40:FF:000048">
    <property type="entry name" value="Chemotaxis protein CheA, putative"/>
    <property type="match status" value="1"/>
</dbReference>
<dbReference type="SMART" id="SM00073">
    <property type="entry name" value="HPT"/>
    <property type="match status" value="1"/>
</dbReference>
<dbReference type="FunFam" id="3.30.565.10:FF:000016">
    <property type="entry name" value="Chemotaxis protein CheA, putative"/>
    <property type="match status" value="1"/>
</dbReference>
<dbReference type="EMBL" id="PQCO01000302">
    <property type="protein sequence ID" value="PUD98526.1"/>
    <property type="molecule type" value="Genomic_DNA"/>
</dbReference>
<organism evidence="14 15">
    <name type="scientific">Candidatus Sedimenticola endophacoides</name>
    <dbReference type="NCBI Taxonomy" id="2548426"/>
    <lineage>
        <taxon>Bacteria</taxon>
        <taxon>Pseudomonadati</taxon>
        <taxon>Pseudomonadota</taxon>
        <taxon>Gammaproteobacteria</taxon>
        <taxon>Chromatiales</taxon>
        <taxon>Sedimenticolaceae</taxon>
        <taxon>Sedimenticola</taxon>
    </lineage>
</organism>
<dbReference type="GO" id="GO:0000155">
    <property type="term" value="F:phosphorelay sensor kinase activity"/>
    <property type="evidence" value="ECO:0007669"/>
    <property type="project" value="InterPro"/>
</dbReference>
<evidence type="ECO:0000256" key="2">
    <source>
        <dbReference type="ARBA" id="ARBA00012438"/>
    </source>
</evidence>
<dbReference type="PRINTS" id="PR00344">
    <property type="entry name" value="BCTRLSENSOR"/>
</dbReference>
<evidence type="ECO:0000256" key="7">
    <source>
        <dbReference type="ARBA" id="ARBA00023012"/>
    </source>
</evidence>
<dbReference type="CDD" id="cd00088">
    <property type="entry name" value="HPT"/>
    <property type="match status" value="1"/>
</dbReference>
<keyword evidence="7" id="KW-0902">Two-component regulatory system</keyword>
<dbReference type="Pfam" id="PF02518">
    <property type="entry name" value="HATPase_c"/>
    <property type="match status" value="1"/>
</dbReference>
<feature type="domain" description="Histidine kinase" evidence="11">
    <location>
        <begin position="424"/>
        <end position="626"/>
    </location>
</feature>
<feature type="compositionally biased region" description="Low complexity" evidence="10">
    <location>
        <begin position="172"/>
        <end position="191"/>
    </location>
</feature>
<reference evidence="14 15" key="1">
    <citation type="submission" date="2018-01" db="EMBL/GenBank/DDBJ databases">
        <title>Novel co-symbiosis in the lucinid bivalve Phacoides pectinatus.</title>
        <authorList>
            <person name="Lim S.J."/>
            <person name="Davis B.G."/>
            <person name="Gill D.E."/>
            <person name="Engel A.S."/>
            <person name="Anderson L.C."/>
            <person name="Campbell B.J."/>
        </authorList>
    </citation>
    <scope>NUCLEOTIDE SEQUENCE [LARGE SCALE GENOMIC DNA]</scope>
    <source>
        <strain evidence="14">N3_P5</strain>
    </source>
</reference>
<dbReference type="PROSITE" id="PS50851">
    <property type="entry name" value="CHEW"/>
    <property type="match status" value="1"/>
</dbReference>
<evidence type="ECO:0000256" key="9">
    <source>
        <dbReference type="PROSITE-ProRule" id="PRU00110"/>
    </source>
</evidence>
<dbReference type="Gene3D" id="1.10.287.560">
    <property type="entry name" value="Histidine kinase CheA-like, homodimeric domain"/>
    <property type="match status" value="1"/>
</dbReference>
<feature type="compositionally biased region" description="Low complexity" evidence="10">
    <location>
        <begin position="353"/>
        <end position="367"/>
    </location>
</feature>
<gene>
    <name evidence="14" type="ORF">C3L24_12640</name>
</gene>
<dbReference type="Proteomes" id="UP000250928">
    <property type="component" value="Unassembled WGS sequence"/>
</dbReference>
<comment type="catalytic activity">
    <reaction evidence="1">
        <text>ATP + protein L-histidine = ADP + protein N-phospho-L-histidine.</text>
        <dbReference type="EC" id="2.7.13.3"/>
    </reaction>
</comment>
<dbReference type="InterPro" id="IPR008207">
    <property type="entry name" value="Sig_transdc_His_kin_Hpt_dom"/>
</dbReference>
<comment type="caution">
    <text evidence="14">The sequence shown here is derived from an EMBL/GenBank/DDBJ whole genome shotgun (WGS) entry which is preliminary data.</text>
</comment>
<feature type="region of interest" description="Disordered" evidence="10">
    <location>
        <begin position="130"/>
        <end position="193"/>
    </location>
</feature>
<evidence type="ECO:0000256" key="4">
    <source>
        <dbReference type="ARBA" id="ARBA00022553"/>
    </source>
</evidence>
<accession>A0A6N4DMR2</accession>
<evidence type="ECO:0000259" key="12">
    <source>
        <dbReference type="PROSITE" id="PS50851"/>
    </source>
</evidence>
<dbReference type="SUPFAM" id="SSF47384">
    <property type="entry name" value="Homodimeric domain of signal transducing histidine kinase"/>
    <property type="match status" value="1"/>
</dbReference>
<dbReference type="Gene3D" id="3.30.565.10">
    <property type="entry name" value="Histidine kinase-like ATPase, C-terminal domain"/>
    <property type="match status" value="1"/>
</dbReference>
<dbReference type="CDD" id="cd16916">
    <property type="entry name" value="HATPase_CheA-like"/>
    <property type="match status" value="1"/>
</dbReference>
<dbReference type="PANTHER" id="PTHR43395">
    <property type="entry name" value="SENSOR HISTIDINE KINASE CHEA"/>
    <property type="match status" value="1"/>
</dbReference>
<dbReference type="GO" id="GO:0006935">
    <property type="term" value="P:chemotaxis"/>
    <property type="evidence" value="ECO:0007669"/>
    <property type="project" value="InterPro"/>
</dbReference>
<evidence type="ECO:0000259" key="13">
    <source>
        <dbReference type="PROSITE" id="PS50894"/>
    </source>
</evidence>
<dbReference type="FunFam" id="1.20.120.160:FF:000008">
    <property type="entry name" value="Chemotaxis sensor histidine kinase CheA"/>
    <property type="match status" value="1"/>
</dbReference>
<dbReference type="InterPro" id="IPR036097">
    <property type="entry name" value="HisK_dim/P_sf"/>
</dbReference>
<dbReference type="AlphaFoldDB" id="A0A6N4DMR2"/>
<dbReference type="GO" id="GO:0005737">
    <property type="term" value="C:cytoplasm"/>
    <property type="evidence" value="ECO:0007669"/>
    <property type="project" value="InterPro"/>
</dbReference>
<keyword evidence="4 9" id="KW-0597">Phosphoprotein</keyword>